<comment type="subunit">
    <text evidence="9">Homopentamer.</text>
</comment>
<dbReference type="Proteomes" id="UP000034024">
    <property type="component" value="Chromosome"/>
</dbReference>
<keyword evidence="11" id="KW-1185">Reference proteome</keyword>
<evidence type="ECO:0000313" key="11">
    <source>
        <dbReference type="Proteomes" id="UP000034024"/>
    </source>
</evidence>
<keyword evidence="8 9" id="KW-0407">Ion channel</keyword>
<evidence type="ECO:0000256" key="2">
    <source>
        <dbReference type="ARBA" id="ARBA00022448"/>
    </source>
</evidence>
<organism evidence="10 11">
    <name type="scientific">Deinococcus soli</name>
    <name type="common">ex Cha et al. 2016</name>
    <dbReference type="NCBI Taxonomy" id="1309411"/>
    <lineage>
        <taxon>Bacteria</taxon>
        <taxon>Thermotogati</taxon>
        <taxon>Deinococcota</taxon>
        <taxon>Deinococci</taxon>
        <taxon>Deinococcales</taxon>
        <taxon>Deinococcaceae</taxon>
        <taxon>Deinococcus</taxon>
    </lineage>
</organism>
<dbReference type="Pfam" id="PF01741">
    <property type="entry name" value="MscL"/>
    <property type="match status" value="1"/>
</dbReference>
<accession>A0A0F7JS77</accession>
<evidence type="ECO:0000256" key="6">
    <source>
        <dbReference type="ARBA" id="ARBA00023065"/>
    </source>
</evidence>
<dbReference type="PANTHER" id="PTHR30266:SF2">
    <property type="entry name" value="LARGE-CONDUCTANCE MECHANOSENSITIVE CHANNEL"/>
    <property type="match status" value="1"/>
</dbReference>
<dbReference type="InterPro" id="IPR036019">
    <property type="entry name" value="MscL_channel"/>
</dbReference>
<dbReference type="GO" id="GO:0005886">
    <property type="term" value="C:plasma membrane"/>
    <property type="evidence" value="ECO:0007669"/>
    <property type="project" value="UniProtKB-SubCell"/>
</dbReference>
<name>A0A0F7JS77_9DEIO</name>
<dbReference type="GO" id="GO:0008381">
    <property type="term" value="F:mechanosensitive monoatomic ion channel activity"/>
    <property type="evidence" value="ECO:0007669"/>
    <property type="project" value="UniProtKB-UniRule"/>
</dbReference>
<sequence length="126" mass="13646">MLSGFRDFIMRGNIVDLAIAVATGAAFTALVGAFSTAFINPLIKLATGGGAVGGKFVINGVEFDYGLFITALITFLITMLVLYVVVVTPYNRFRERLAKPAAPVVVEPTAQEKLLAEIRDELRRRP</sequence>
<evidence type="ECO:0000256" key="4">
    <source>
        <dbReference type="ARBA" id="ARBA00022692"/>
    </source>
</evidence>
<keyword evidence="6 9" id="KW-0406">Ion transport</keyword>
<dbReference type="PANTHER" id="PTHR30266">
    <property type="entry name" value="MECHANOSENSITIVE CHANNEL MSCL"/>
    <property type="match status" value="1"/>
</dbReference>
<evidence type="ECO:0000313" key="10">
    <source>
        <dbReference type="EMBL" id="AKH17505.1"/>
    </source>
</evidence>
<comment type="function">
    <text evidence="9">Channel that opens in response to stretch forces in the membrane lipid bilayer. May participate in the regulation of osmotic pressure changes within the cell.</text>
</comment>
<feature type="transmembrane region" description="Helical" evidence="9">
    <location>
        <begin position="12"/>
        <end position="39"/>
    </location>
</feature>
<evidence type="ECO:0000256" key="5">
    <source>
        <dbReference type="ARBA" id="ARBA00022989"/>
    </source>
</evidence>
<dbReference type="OrthoDB" id="9810350at2"/>
<keyword evidence="2 9" id="KW-0813">Transport</keyword>
<dbReference type="RefSeq" id="WP_046844073.1">
    <property type="nucleotide sequence ID" value="NZ_CP011389.1"/>
</dbReference>
<dbReference type="NCBIfam" id="TIGR00220">
    <property type="entry name" value="mscL"/>
    <property type="match status" value="1"/>
</dbReference>
<keyword evidence="7 9" id="KW-0472">Membrane</keyword>
<feature type="transmembrane region" description="Helical" evidence="9">
    <location>
        <begin position="65"/>
        <end position="86"/>
    </location>
</feature>
<dbReference type="PATRIC" id="fig|1309411.5.peg.2264"/>
<dbReference type="EMBL" id="CP011389">
    <property type="protein sequence ID" value="AKH17505.1"/>
    <property type="molecule type" value="Genomic_DNA"/>
</dbReference>
<dbReference type="InterPro" id="IPR037673">
    <property type="entry name" value="MSC/AndL"/>
</dbReference>
<dbReference type="SUPFAM" id="SSF81330">
    <property type="entry name" value="Gated mechanosensitive channel"/>
    <property type="match status" value="1"/>
</dbReference>
<reference evidence="10 11" key="1">
    <citation type="submission" date="2015-01" db="EMBL/GenBank/DDBJ databases">
        <title>Deinococcus soli/N5/whole genome sequencing.</title>
        <authorList>
            <person name="Kim M.K."/>
            <person name="Srinivasan S."/>
            <person name="Lee J.-J."/>
        </authorList>
    </citation>
    <scope>NUCLEOTIDE SEQUENCE [LARGE SCALE GENOMIC DNA]</scope>
    <source>
        <strain evidence="10 11">N5</strain>
    </source>
</reference>
<dbReference type="InterPro" id="IPR001185">
    <property type="entry name" value="MS_channel"/>
</dbReference>
<gene>
    <name evidence="9" type="primary">mscL</name>
    <name evidence="10" type="ORF">SY84_11155</name>
</gene>
<evidence type="ECO:0000256" key="7">
    <source>
        <dbReference type="ARBA" id="ARBA00023136"/>
    </source>
</evidence>
<comment type="subcellular location">
    <subcellularLocation>
        <location evidence="9">Cell membrane</location>
        <topology evidence="9">Multi-pass membrane protein</topology>
    </subcellularLocation>
    <subcellularLocation>
        <location evidence="1">Membrane</location>
        <topology evidence="1">Multi-pass membrane protein</topology>
    </subcellularLocation>
</comment>
<keyword evidence="3 9" id="KW-1003">Cell membrane</keyword>
<keyword evidence="5 9" id="KW-1133">Transmembrane helix</keyword>
<proteinExistence type="inferred from homology"/>
<dbReference type="AlphaFoldDB" id="A0A0F7JS77"/>
<keyword evidence="4 9" id="KW-0812">Transmembrane</keyword>
<dbReference type="Gene3D" id="1.10.1200.120">
    <property type="entry name" value="Large-conductance mechanosensitive channel, MscL, domain 1"/>
    <property type="match status" value="1"/>
</dbReference>
<dbReference type="HAMAP" id="MF_00115">
    <property type="entry name" value="MscL"/>
    <property type="match status" value="1"/>
</dbReference>
<protein>
    <recommendedName>
        <fullName evidence="9">Large-conductance mechanosensitive channel</fullName>
    </recommendedName>
</protein>
<evidence type="ECO:0000256" key="3">
    <source>
        <dbReference type="ARBA" id="ARBA00022475"/>
    </source>
</evidence>
<comment type="similarity">
    <text evidence="9">Belongs to the MscL family.</text>
</comment>
<evidence type="ECO:0000256" key="8">
    <source>
        <dbReference type="ARBA" id="ARBA00023303"/>
    </source>
</evidence>
<dbReference type="KEGG" id="dch:SY84_11155"/>
<evidence type="ECO:0000256" key="1">
    <source>
        <dbReference type="ARBA" id="ARBA00004141"/>
    </source>
</evidence>
<evidence type="ECO:0000256" key="9">
    <source>
        <dbReference type="HAMAP-Rule" id="MF_00115"/>
    </source>
</evidence>